<dbReference type="OrthoDB" id="140980at2"/>
<dbReference type="EMBL" id="LRRQ01000015">
    <property type="protein sequence ID" value="OAM91725.1"/>
    <property type="molecule type" value="Genomic_DNA"/>
</dbReference>
<keyword evidence="1" id="KW-0812">Transmembrane</keyword>
<evidence type="ECO:0000256" key="1">
    <source>
        <dbReference type="SAM" id="Phobius"/>
    </source>
</evidence>
<evidence type="ECO:0008006" key="4">
    <source>
        <dbReference type="Google" id="ProtNLM"/>
    </source>
</evidence>
<keyword evidence="1" id="KW-0472">Membrane</keyword>
<dbReference type="STRING" id="1184151.AW736_01410"/>
<accession>A0A178IQM2</accession>
<name>A0A178IQM2_9BACT</name>
<keyword evidence="1" id="KW-1133">Transmembrane helix</keyword>
<comment type="caution">
    <text evidence="2">The sequence shown here is derived from an EMBL/GenBank/DDBJ whole genome shotgun (WGS) entry which is preliminary data.</text>
</comment>
<dbReference type="PANTHER" id="PTHR43044">
    <property type="match status" value="1"/>
</dbReference>
<feature type="transmembrane region" description="Helical" evidence="1">
    <location>
        <begin position="29"/>
        <end position="46"/>
    </location>
</feature>
<protein>
    <recommendedName>
        <fullName evidence="4">Quinol:cytochrome C oxidoreductase</fullName>
    </recommendedName>
</protein>
<feature type="transmembrane region" description="Helical" evidence="1">
    <location>
        <begin position="348"/>
        <end position="368"/>
    </location>
</feature>
<dbReference type="AlphaFoldDB" id="A0A178IQM2"/>
<feature type="transmembrane region" description="Helical" evidence="1">
    <location>
        <begin position="380"/>
        <end position="405"/>
    </location>
</feature>
<organism evidence="2 3">
    <name type="scientific">Termitidicoccus mucosus</name>
    <dbReference type="NCBI Taxonomy" id="1184151"/>
    <lineage>
        <taxon>Bacteria</taxon>
        <taxon>Pseudomonadati</taxon>
        <taxon>Verrucomicrobiota</taxon>
        <taxon>Opitutia</taxon>
        <taxon>Opitutales</taxon>
        <taxon>Opitutaceae</taxon>
        <taxon>Termitidicoccus</taxon>
    </lineage>
</organism>
<feature type="transmembrane region" description="Helical" evidence="1">
    <location>
        <begin position="93"/>
        <end position="116"/>
    </location>
</feature>
<keyword evidence="3" id="KW-1185">Reference proteome</keyword>
<dbReference type="PANTHER" id="PTHR43044:SF1">
    <property type="entry name" value="QUINOL:CYTOCHROME C OXIDOREDUCTASE QUINONE-BINDING SUBUNIT 2"/>
    <property type="match status" value="1"/>
</dbReference>
<gene>
    <name evidence="2" type="ORF">AW736_01410</name>
</gene>
<feature type="transmembrane region" description="Helical" evidence="1">
    <location>
        <begin position="154"/>
        <end position="174"/>
    </location>
</feature>
<feature type="transmembrane region" description="Helical" evidence="1">
    <location>
        <begin position="228"/>
        <end position="252"/>
    </location>
</feature>
<evidence type="ECO:0000313" key="3">
    <source>
        <dbReference type="Proteomes" id="UP000078486"/>
    </source>
</evidence>
<feature type="transmembrane region" description="Helical" evidence="1">
    <location>
        <begin position="272"/>
        <end position="294"/>
    </location>
</feature>
<feature type="transmembrane region" description="Helical" evidence="1">
    <location>
        <begin position="195"/>
        <end position="216"/>
    </location>
</feature>
<sequence length="429" mass="47576">MSTHAATASDTPLPAAAGSKPAAAGAGRALGLGLAGLAATAVGFFLTPDTHAFALAYLTGLSFWIAVAIGMLIMVMIHYVLDASWSVALRRQYEHWLAGVKWLALLFVPLLVATWVKPGSIWPWTDLATPLHGGHGTVGDDILYIKKSGFLNPVALTIGTVAFFGLWMLLAARLRAYSFAQDDDGDIKWTRKARIAAAAGLPVMAVTLTLAAIYWMKSLEYHWFSTMYGVWFFADCARAALSVGVLLSLWLYSRGDYKGILNTNHLHSIGQLIFAFTVFWAYISFSQYFLIWNANVPEETFWYNLREISAEGVFNQWGWVGMVLVFGHFLLPFLYLLSYRNKVTHARLRVVVVWILVVILIDLCYNILPAAKDAHGQPQPFLSLNLLWVLTTLVGAGGLCAWAYLRSLPARKLIPIRDPRIDECLTHHD</sequence>
<dbReference type="RefSeq" id="WP_068768494.1">
    <property type="nucleotide sequence ID" value="NZ_CP109796.1"/>
</dbReference>
<dbReference type="Proteomes" id="UP000078486">
    <property type="component" value="Unassembled WGS sequence"/>
</dbReference>
<reference evidence="2 3" key="1">
    <citation type="submission" date="2016-01" db="EMBL/GenBank/DDBJ databases">
        <title>High potential of lignocellulose degradation of a new Verrucomicrobia species.</title>
        <authorList>
            <person name="Wang Y."/>
            <person name="Shi Y."/>
            <person name="Qiu Z."/>
            <person name="Liu S."/>
            <person name="Yang H."/>
        </authorList>
    </citation>
    <scope>NUCLEOTIDE SEQUENCE [LARGE SCALE GENOMIC DNA]</scope>
    <source>
        <strain evidence="2 3">TSB47</strain>
    </source>
</reference>
<feature type="transmembrane region" description="Helical" evidence="1">
    <location>
        <begin position="314"/>
        <end position="336"/>
    </location>
</feature>
<proteinExistence type="predicted"/>
<evidence type="ECO:0000313" key="2">
    <source>
        <dbReference type="EMBL" id="OAM91725.1"/>
    </source>
</evidence>
<feature type="transmembrane region" description="Helical" evidence="1">
    <location>
        <begin position="52"/>
        <end position="81"/>
    </location>
</feature>